<dbReference type="RefSeq" id="WP_187761926.1">
    <property type="nucleotide sequence ID" value="NZ_CP061038.1"/>
</dbReference>
<reference evidence="8 9" key="1">
    <citation type="submission" date="2020-09" db="EMBL/GenBank/DDBJ databases">
        <title>Sphingomonas sp., a new species isolated from pork steak.</title>
        <authorList>
            <person name="Heidler von Heilborn D."/>
        </authorList>
    </citation>
    <scope>NUCLEOTIDE SEQUENCE [LARGE SCALE GENOMIC DNA]</scope>
    <source>
        <strain evidence="9">S8-3T</strain>
    </source>
</reference>
<evidence type="ECO:0000313" key="9">
    <source>
        <dbReference type="Proteomes" id="UP000516148"/>
    </source>
</evidence>
<feature type="transmembrane region" description="Helical" evidence="6">
    <location>
        <begin position="289"/>
        <end position="309"/>
    </location>
</feature>
<dbReference type="KEGG" id="spap:H3Z74_23820"/>
<dbReference type="InterPro" id="IPR014738">
    <property type="entry name" value="Citrate_transporter"/>
</dbReference>
<dbReference type="GO" id="GO:0015137">
    <property type="term" value="F:citrate transmembrane transporter activity"/>
    <property type="evidence" value="ECO:0007669"/>
    <property type="project" value="InterPro"/>
</dbReference>
<evidence type="ECO:0000313" key="8">
    <source>
        <dbReference type="EMBL" id="QNQ09615.1"/>
    </source>
</evidence>
<feature type="transmembrane region" description="Helical" evidence="6">
    <location>
        <begin position="329"/>
        <end position="348"/>
    </location>
</feature>
<dbReference type="GO" id="GO:0016020">
    <property type="term" value="C:membrane"/>
    <property type="evidence" value="ECO:0007669"/>
    <property type="project" value="UniProtKB-SubCell"/>
</dbReference>
<sequence>MLALLAFIMVGTFMTLIMTKRMSALVALILIPTLFAIGAGFSQGLGEMMVRGVIELAPTGVMLLFAILYFGLMIDVGLFDPLIRLIVRLVHGDPMRILIGTVALALTVSLDGDGTTTYMITVSALLPLYKHMKMDLRMLTCLLIMSSAVMNIAPWGGPTVRAATALHVDPRELFVGLIPAMITTAAWTFFVAWIFGRRERRRLAALALDDDNERITAQEVIDEEIGGDTSMRRPKLFWFNLLLTIGLLVLLIAGTLPLVVIFMLAFAIAAMVNYPRLQQQKERISAHAGNALGTVSLIFAAGIFTGILSGTKMVDAMAGSVIDIIPPALGPYMAPITALVSIPFTVLISNDAFYFGMLPVLGQTGVQYGLTPMELARASLIGQQIHLLSPLVASTYLLVGLAGVDLGDHQRFTFRWALGSCAVFMVTCLLLGVFPFFKG</sequence>
<evidence type="ECO:0000256" key="6">
    <source>
        <dbReference type="SAM" id="Phobius"/>
    </source>
</evidence>
<feature type="transmembrane region" description="Helical" evidence="6">
    <location>
        <begin position="56"/>
        <end position="79"/>
    </location>
</feature>
<dbReference type="NCBIfam" id="TIGR00784">
    <property type="entry name" value="citMHS"/>
    <property type="match status" value="1"/>
</dbReference>
<keyword evidence="2" id="KW-0813">Transport</keyword>
<comment type="subcellular location">
    <subcellularLocation>
        <location evidence="1">Membrane</location>
        <topology evidence="1">Multi-pass membrane protein</topology>
    </subcellularLocation>
</comment>
<evidence type="ECO:0000256" key="4">
    <source>
        <dbReference type="ARBA" id="ARBA00022989"/>
    </source>
</evidence>
<evidence type="ECO:0000256" key="3">
    <source>
        <dbReference type="ARBA" id="ARBA00022692"/>
    </source>
</evidence>
<gene>
    <name evidence="8" type="ORF">H3Z74_23820</name>
</gene>
<keyword evidence="4 6" id="KW-1133">Transmembrane helix</keyword>
<feature type="domain" description="Citrate transporter-like" evidence="7">
    <location>
        <begin position="14"/>
        <end position="382"/>
    </location>
</feature>
<feature type="transmembrane region" description="Helical" evidence="6">
    <location>
        <begin position="259"/>
        <end position="277"/>
    </location>
</feature>
<keyword evidence="9" id="KW-1185">Reference proteome</keyword>
<proteinExistence type="predicted"/>
<keyword evidence="3 6" id="KW-0812">Transmembrane</keyword>
<feature type="transmembrane region" description="Helical" evidence="6">
    <location>
        <begin position="385"/>
        <end position="404"/>
    </location>
</feature>
<dbReference type="InterPro" id="IPR004680">
    <property type="entry name" value="Cit_transptr-like_dom"/>
</dbReference>
<dbReference type="EMBL" id="CP061038">
    <property type="protein sequence ID" value="QNQ09615.1"/>
    <property type="molecule type" value="Genomic_DNA"/>
</dbReference>
<evidence type="ECO:0000256" key="1">
    <source>
        <dbReference type="ARBA" id="ARBA00004141"/>
    </source>
</evidence>
<protein>
    <submittedName>
        <fullName evidence="8">CitMHS family transporter</fullName>
    </submittedName>
</protein>
<accession>A0A7H0LIW2</accession>
<feature type="transmembrane region" description="Helical" evidence="6">
    <location>
        <begin position="136"/>
        <end position="153"/>
    </location>
</feature>
<dbReference type="Proteomes" id="UP000516148">
    <property type="component" value="Chromosome"/>
</dbReference>
<dbReference type="AlphaFoldDB" id="A0A7H0LIW2"/>
<name>A0A7H0LIW2_9SPHN</name>
<evidence type="ECO:0000259" key="7">
    <source>
        <dbReference type="Pfam" id="PF03600"/>
    </source>
</evidence>
<organism evidence="8 9">
    <name type="scientific">Sphingomonas alpina</name>
    <dbReference type="NCBI Taxonomy" id="653931"/>
    <lineage>
        <taxon>Bacteria</taxon>
        <taxon>Pseudomonadati</taxon>
        <taxon>Pseudomonadota</taxon>
        <taxon>Alphaproteobacteria</taxon>
        <taxon>Sphingomonadales</taxon>
        <taxon>Sphingomonadaceae</taxon>
        <taxon>Sphingomonas</taxon>
    </lineage>
</organism>
<feature type="transmembrane region" description="Helical" evidence="6">
    <location>
        <begin position="236"/>
        <end position="253"/>
    </location>
</feature>
<dbReference type="Pfam" id="PF03600">
    <property type="entry name" value="CitMHS"/>
    <property type="match status" value="1"/>
</dbReference>
<keyword evidence="5 6" id="KW-0472">Membrane</keyword>
<evidence type="ECO:0000256" key="2">
    <source>
        <dbReference type="ARBA" id="ARBA00022448"/>
    </source>
</evidence>
<feature type="transmembrane region" description="Helical" evidence="6">
    <location>
        <begin position="173"/>
        <end position="195"/>
    </location>
</feature>
<evidence type="ECO:0000256" key="5">
    <source>
        <dbReference type="ARBA" id="ARBA00023136"/>
    </source>
</evidence>
<feature type="transmembrane region" description="Helical" evidence="6">
    <location>
        <begin position="416"/>
        <end position="437"/>
    </location>
</feature>